<dbReference type="GeneID" id="85165006"/>
<dbReference type="PIRSF" id="PIRSF001365">
    <property type="entry name" value="DHDPS"/>
    <property type="match status" value="1"/>
</dbReference>
<evidence type="ECO:0000256" key="3">
    <source>
        <dbReference type="PIRNR" id="PIRNR001365"/>
    </source>
</evidence>
<dbReference type="CDD" id="cd00408">
    <property type="entry name" value="DHDPS-like"/>
    <property type="match status" value="1"/>
</dbReference>
<gene>
    <name evidence="6" type="ORF">BSCA_1090</name>
</gene>
<feature type="active site" description="Schiff-base intermediate with substrate" evidence="4">
    <location>
        <position position="181"/>
    </location>
</feature>
<dbReference type="RefSeq" id="WP_046725972.1">
    <property type="nucleotide sequence ID" value="NZ_CAUPKV010000016.1"/>
</dbReference>
<evidence type="ECO:0000313" key="7">
    <source>
        <dbReference type="Proteomes" id="UP000029033"/>
    </source>
</evidence>
<protein>
    <submittedName>
        <fullName evidence="6">Dihydrodipicolinate synthase</fullName>
        <ecNumber evidence="6">4.3.3.7</ecNumber>
    </submittedName>
</protein>
<dbReference type="OrthoDB" id="9778880at2"/>
<evidence type="ECO:0000256" key="1">
    <source>
        <dbReference type="ARBA" id="ARBA00023239"/>
    </source>
</evidence>
<dbReference type="Proteomes" id="UP000029033">
    <property type="component" value="Unassembled WGS sequence"/>
</dbReference>
<dbReference type="GO" id="GO:0008840">
    <property type="term" value="F:4-hydroxy-tetrahydrodipicolinate synthase activity"/>
    <property type="evidence" value="ECO:0007669"/>
    <property type="project" value="UniProtKB-EC"/>
</dbReference>
<accession>A0A087DJU5</accession>
<feature type="active site" description="Proton donor/acceptor" evidence="4">
    <location>
        <position position="152"/>
    </location>
</feature>
<dbReference type="AlphaFoldDB" id="A0A087DJU5"/>
<dbReference type="InterPro" id="IPR020625">
    <property type="entry name" value="Schiff_base-form_aldolases_AS"/>
</dbReference>
<organism evidence="6 7">
    <name type="scientific">Bifidobacterium scardovii</name>
    <dbReference type="NCBI Taxonomy" id="158787"/>
    <lineage>
        <taxon>Bacteria</taxon>
        <taxon>Bacillati</taxon>
        <taxon>Actinomycetota</taxon>
        <taxon>Actinomycetes</taxon>
        <taxon>Bifidobacteriales</taxon>
        <taxon>Bifidobacteriaceae</taxon>
        <taxon>Bifidobacterium</taxon>
    </lineage>
</organism>
<dbReference type="PROSITE" id="PS00666">
    <property type="entry name" value="DHDPS_2"/>
    <property type="match status" value="1"/>
</dbReference>
<dbReference type="InterPro" id="IPR013785">
    <property type="entry name" value="Aldolase_TIM"/>
</dbReference>
<dbReference type="SMART" id="SM01130">
    <property type="entry name" value="DHDPS"/>
    <property type="match status" value="1"/>
</dbReference>
<evidence type="ECO:0000256" key="4">
    <source>
        <dbReference type="PIRSR" id="PIRSR001365-1"/>
    </source>
</evidence>
<feature type="binding site" evidence="5">
    <location>
        <position position="226"/>
    </location>
    <ligand>
        <name>pyruvate</name>
        <dbReference type="ChEBI" id="CHEBI:15361"/>
    </ligand>
</feature>
<evidence type="ECO:0000313" key="6">
    <source>
        <dbReference type="EMBL" id="KFI95795.1"/>
    </source>
</evidence>
<dbReference type="PRINTS" id="PR00146">
    <property type="entry name" value="DHPICSNTHASE"/>
</dbReference>
<dbReference type="Gene3D" id="3.20.20.70">
    <property type="entry name" value="Aldolase class I"/>
    <property type="match status" value="1"/>
</dbReference>
<keyword evidence="7" id="KW-1185">Reference proteome</keyword>
<dbReference type="Pfam" id="PF00701">
    <property type="entry name" value="DHDPS"/>
    <property type="match status" value="1"/>
</dbReference>
<dbReference type="EC" id="4.3.3.7" evidence="6"/>
<keyword evidence="1 3" id="KW-0456">Lyase</keyword>
<comment type="similarity">
    <text evidence="3">Belongs to the DapA family.</text>
</comment>
<dbReference type="EMBL" id="JGZO01000001">
    <property type="protein sequence ID" value="KFI95795.1"/>
    <property type="molecule type" value="Genomic_DNA"/>
</dbReference>
<dbReference type="GO" id="GO:0005829">
    <property type="term" value="C:cytosol"/>
    <property type="evidence" value="ECO:0007669"/>
    <property type="project" value="TreeGrafter"/>
</dbReference>
<sequence length="311" mass="33382">MTNHSLPTSTDDSANGAEPYFSGVICPSITVTADDGSIDYELWGRHLDHLIEAGVNGVLLFGSIGEFYAFPLEVKERAVEFAVRHVAGRIKVFAGVGDTDLGKVVDFARCAEAAGVDGLVVVSPYYFGPSEQAAKRFFGAVASASDLPVILYNFPARTGSDLSPELVAELAAEHPTIVGIKDTVDTISHTRRIIRAVHRVNPRFAVFSGFDEYYLVNRVSGGAGVICGLTNVEPETFGLMHRAYESGAYAVAIEAARRVSHLMALYDVSDLFIAAIKGAVAAKGLPISTLIREPAVQLTEDQHARIRELLA</sequence>
<name>A0A087DJU5_9BIFI</name>
<evidence type="ECO:0000256" key="2">
    <source>
        <dbReference type="ARBA" id="ARBA00023270"/>
    </source>
</evidence>
<dbReference type="SUPFAM" id="SSF51569">
    <property type="entry name" value="Aldolase"/>
    <property type="match status" value="1"/>
</dbReference>
<dbReference type="eggNOG" id="COG0329">
    <property type="taxonomic scope" value="Bacteria"/>
</dbReference>
<proteinExistence type="inferred from homology"/>
<dbReference type="PANTHER" id="PTHR12128">
    <property type="entry name" value="DIHYDRODIPICOLINATE SYNTHASE"/>
    <property type="match status" value="1"/>
</dbReference>
<dbReference type="PANTHER" id="PTHR12128:SF28">
    <property type="entry name" value="2-DEHYDRO-3-DEOXY-D-GLUCONATE ALDOLASE YAGE-RELATED"/>
    <property type="match status" value="1"/>
</dbReference>
<keyword evidence="2" id="KW-0704">Schiff base</keyword>
<dbReference type="InterPro" id="IPR002220">
    <property type="entry name" value="DapA-like"/>
</dbReference>
<comment type="caution">
    <text evidence="6">The sequence shown here is derived from an EMBL/GenBank/DDBJ whole genome shotgun (WGS) entry which is preliminary data.</text>
</comment>
<dbReference type="STRING" id="158787.BSCA_1090"/>
<evidence type="ECO:0000256" key="5">
    <source>
        <dbReference type="PIRSR" id="PIRSR001365-2"/>
    </source>
</evidence>
<reference evidence="6 7" key="1">
    <citation type="submission" date="2014-03" db="EMBL/GenBank/DDBJ databases">
        <title>Genomics of Bifidobacteria.</title>
        <authorList>
            <person name="Ventura M."/>
            <person name="Milani C."/>
            <person name="Lugli G.A."/>
        </authorList>
    </citation>
    <scope>NUCLEOTIDE SEQUENCE [LARGE SCALE GENOMIC DNA]</scope>
    <source>
        <strain evidence="6 7">LMG 21589</strain>
    </source>
</reference>